<dbReference type="RefSeq" id="WP_188869707.1">
    <property type="nucleotide sequence ID" value="NZ_BMOO01000001.1"/>
</dbReference>
<dbReference type="OrthoDB" id="271975at2157"/>
<dbReference type="InterPro" id="IPR040493">
    <property type="entry name" value="DUF5518"/>
</dbReference>
<keyword evidence="1" id="KW-0812">Transmembrane</keyword>
<sequence length="146" mass="14834">MSLRSRLRALTDDRCRVALLLGLASVPVTVALNWRYAPEPASATPVALACLLAGALAVRGATSGRRAGEVAAVAGSPPVLALNAWRAATEWAGYGPLATRVGTPFAAVVAFGAALFTVAVLLVVLVVVGRACGRVGAWCGERVVGV</sequence>
<feature type="transmembrane region" description="Helical" evidence="1">
    <location>
        <begin position="41"/>
        <end position="58"/>
    </location>
</feature>
<dbReference type="EMBL" id="JAGGKO010000001">
    <property type="protein sequence ID" value="MBP1954278.1"/>
    <property type="molecule type" value="Genomic_DNA"/>
</dbReference>
<dbReference type="Proteomes" id="UP000765891">
    <property type="component" value="Unassembled WGS sequence"/>
</dbReference>
<evidence type="ECO:0000256" key="1">
    <source>
        <dbReference type="SAM" id="Phobius"/>
    </source>
</evidence>
<feature type="transmembrane region" description="Helical" evidence="1">
    <location>
        <begin position="108"/>
        <end position="128"/>
    </location>
</feature>
<accession>A0A8T4GLQ9</accession>
<keyword evidence="1" id="KW-0472">Membrane</keyword>
<name>A0A8T4GLQ9_9EURY</name>
<organism evidence="2 3">
    <name type="scientific">Halarchaeum rubridurum</name>
    <dbReference type="NCBI Taxonomy" id="489911"/>
    <lineage>
        <taxon>Archaea</taxon>
        <taxon>Methanobacteriati</taxon>
        <taxon>Methanobacteriota</taxon>
        <taxon>Stenosarchaea group</taxon>
        <taxon>Halobacteria</taxon>
        <taxon>Halobacteriales</taxon>
        <taxon>Halobacteriaceae</taxon>
    </lineage>
</organism>
<comment type="caution">
    <text evidence="2">The sequence shown here is derived from an EMBL/GenBank/DDBJ whole genome shotgun (WGS) entry which is preliminary data.</text>
</comment>
<gene>
    <name evidence="2" type="ORF">J2752_001159</name>
</gene>
<dbReference type="Pfam" id="PF17647">
    <property type="entry name" value="DUF5518"/>
    <property type="match status" value="1"/>
</dbReference>
<evidence type="ECO:0000313" key="2">
    <source>
        <dbReference type="EMBL" id="MBP1954278.1"/>
    </source>
</evidence>
<dbReference type="AlphaFoldDB" id="A0A8T4GLQ9"/>
<keyword evidence="1" id="KW-1133">Transmembrane helix</keyword>
<reference evidence="2" key="1">
    <citation type="submission" date="2021-03" db="EMBL/GenBank/DDBJ databases">
        <title>Genomic Encyclopedia of Type Strains, Phase IV (KMG-IV): sequencing the most valuable type-strain genomes for metagenomic binning, comparative biology and taxonomic classification.</title>
        <authorList>
            <person name="Goeker M."/>
        </authorList>
    </citation>
    <scope>NUCLEOTIDE SEQUENCE</scope>
    <source>
        <strain evidence="2">DSM 22443</strain>
    </source>
</reference>
<proteinExistence type="predicted"/>
<feature type="transmembrane region" description="Helical" evidence="1">
    <location>
        <begin position="70"/>
        <end position="88"/>
    </location>
</feature>
<evidence type="ECO:0000313" key="3">
    <source>
        <dbReference type="Proteomes" id="UP000765891"/>
    </source>
</evidence>
<protein>
    <submittedName>
        <fullName evidence="2">Uncharacterized protein</fullName>
    </submittedName>
</protein>